<accession>A0A4Q4J2S7</accession>
<evidence type="ECO:0000313" key="1">
    <source>
        <dbReference type="EMBL" id="RYM00376.1"/>
    </source>
</evidence>
<dbReference type="Proteomes" id="UP000292734">
    <property type="component" value="Unassembled WGS sequence"/>
</dbReference>
<organism evidence="1 2">
    <name type="scientific">Sphingobium indicum</name>
    <dbReference type="NCBI Taxonomy" id="332055"/>
    <lineage>
        <taxon>Bacteria</taxon>
        <taxon>Pseudomonadati</taxon>
        <taxon>Pseudomonadota</taxon>
        <taxon>Alphaproteobacteria</taxon>
        <taxon>Sphingomonadales</taxon>
        <taxon>Sphingomonadaceae</taxon>
        <taxon>Sphingobium</taxon>
    </lineage>
</organism>
<protein>
    <submittedName>
        <fullName evidence="1">Uncharacterized protein</fullName>
    </submittedName>
</protein>
<comment type="caution">
    <text evidence="1">The sequence shown here is derived from an EMBL/GenBank/DDBJ whole genome shotgun (WGS) entry which is preliminary data.</text>
</comment>
<evidence type="ECO:0000313" key="2">
    <source>
        <dbReference type="Proteomes" id="UP000292734"/>
    </source>
</evidence>
<sequence length="92" mass="10362">MLMGDGLCYTSLTDFSLLASLSSGPFMDEDLRLLEFNLIRFMTRQHGQIRKCREMAMSGHYPHRHPGLDPGSRFCLYTAPSPRQRDPGSSPG</sequence>
<dbReference type="AlphaFoldDB" id="A0A4Q4J2S7"/>
<name>A0A4Q4J2S7_9SPHN</name>
<gene>
    <name evidence="1" type="ORF">EWH08_14145</name>
</gene>
<reference evidence="1 2" key="1">
    <citation type="submission" date="2019-02" db="EMBL/GenBank/DDBJ databases">
        <authorList>
            <person name="Feng G."/>
        </authorList>
    </citation>
    <scope>NUCLEOTIDE SEQUENCE [LARGE SCALE GENOMIC DNA]</scope>
    <source>
        <strain evidence="1 2">DSM 26779</strain>
    </source>
</reference>
<dbReference type="EMBL" id="SEOM01000005">
    <property type="protein sequence ID" value="RYM00376.1"/>
    <property type="molecule type" value="Genomic_DNA"/>
</dbReference>
<proteinExistence type="predicted"/>